<keyword evidence="2" id="KW-1185">Reference proteome</keyword>
<dbReference type="AlphaFoldDB" id="A0A7J7IAS9"/>
<name>A0A7J7IAS9_CAMSI</name>
<reference evidence="2" key="1">
    <citation type="journal article" date="2020" name="Nat. Commun.">
        <title>Genome assembly of wild tea tree DASZ reveals pedigree and selection history of tea varieties.</title>
        <authorList>
            <person name="Zhang W."/>
            <person name="Zhang Y."/>
            <person name="Qiu H."/>
            <person name="Guo Y."/>
            <person name="Wan H."/>
            <person name="Zhang X."/>
            <person name="Scossa F."/>
            <person name="Alseekh S."/>
            <person name="Zhang Q."/>
            <person name="Wang P."/>
            <person name="Xu L."/>
            <person name="Schmidt M.H."/>
            <person name="Jia X."/>
            <person name="Li D."/>
            <person name="Zhu A."/>
            <person name="Guo F."/>
            <person name="Chen W."/>
            <person name="Ni D."/>
            <person name="Usadel B."/>
            <person name="Fernie A.R."/>
            <person name="Wen W."/>
        </authorList>
    </citation>
    <scope>NUCLEOTIDE SEQUENCE [LARGE SCALE GENOMIC DNA]</scope>
    <source>
        <strain evidence="2">cv. G240</strain>
    </source>
</reference>
<evidence type="ECO:0000313" key="2">
    <source>
        <dbReference type="Proteomes" id="UP000593564"/>
    </source>
</evidence>
<gene>
    <name evidence="1" type="ORF">HYC85_003259</name>
</gene>
<protein>
    <submittedName>
        <fullName evidence="1">Uncharacterized protein</fullName>
    </submittedName>
</protein>
<comment type="caution">
    <text evidence="1">The sequence shown here is derived from an EMBL/GenBank/DDBJ whole genome shotgun (WGS) entry which is preliminary data.</text>
</comment>
<sequence length="151" mass="16417">MDMNLSEDRYDLVKFVKLVGSSGLYLHLRIGPYLSGSAAVWNAVFGGGCLYGEVVLRLLKASKPEALVLRLVCCVEVVMVLCQSQSILGTISAKQLIANSTTYASPSSVGYVYRDGKDLLQQSLVHRSSHLPPHSCLCTLNIQHSDGECEI</sequence>
<proteinExistence type="predicted"/>
<evidence type="ECO:0000313" key="1">
    <source>
        <dbReference type="EMBL" id="KAF5962050.1"/>
    </source>
</evidence>
<accession>A0A7J7IAS9</accession>
<dbReference type="EMBL" id="JACBKZ010000001">
    <property type="protein sequence ID" value="KAF5962050.1"/>
    <property type="molecule type" value="Genomic_DNA"/>
</dbReference>
<dbReference type="Proteomes" id="UP000593564">
    <property type="component" value="Unassembled WGS sequence"/>
</dbReference>
<reference evidence="1 2" key="2">
    <citation type="submission" date="2020-07" db="EMBL/GenBank/DDBJ databases">
        <title>Genome assembly of wild tea tree DASZ reveals pedigree and selection history of tea varieties.</title>
        <authorList>
            <person name="Zhang W."/>
        </authorList>
    </citation>
    <scope>NUCLEOTIDE SEQUENCE [LARGE SCALE GENOMIC DNA]</scope>
    <source>
        <strain evidence="2">cv. G240</strain>
        <tissue evidence="1">Leaf</tissue>
    </source>
</reference>
<organism evidence="1 2">
    <name type="scientific">Camellia sinensis</name>
    <name type="common">Tea plant</name>
    <name type="synonym">Thea sinensis</name>
    <dbReference type="NCBI Taxonomy" id="4442"/>
    <lineage>
        <taxon>Eukaryota</taxon>
        <taxon>Viridiplantae</taxon>
        <taxon>Streptophyta</taxon>
        <taxon>Embryophyta</taxon>
        <taxon>Tracheophyta</taxon>
        <taxon>Spermatophyta</taxon>
        <taxon>Magnoliopsida</taxon>
        <taxon>eudicotyledons</taxon>
        <taxon>Gunneridae</taxon>
        <taxon>Pentapetalae</taxon>
        <taxon>asterids</taxon>
        <taxon>Ericales</taxon>
        <taxon>Theaceae</taxon>
        <taxon>Camellia</taxon>
    </lineage>
</organism>